<feature type="transmembrane region" description="Helical" evidence="1">
    <location>
        <begin position="30"/>
        <end position="46"/>
    </location>
</feature>
<accession>A0A6J4PYS3</accession>
<protein>
    <submittedName>
        <fullName evidence="2">Uncharacterized protein</fullName>
    </submittedName>
</protein>
<keyword evidence="1" id="KW-0472">Membrane</keyword>
<feature type="transmembrane region" description="Helical" evidence="1">
    <location>
        <begin position="58"/>
        <end position="81"/>
    </location>
</feature>
<gene>
    <name evidence="2" type="ORF">AVDCRST_MAG37-76</name>
</gene>
<dbReference type="EMBL" id="CADCVD010000004">
    <property type="protein sequence ID" value="CAA9423098.1"/>
    <property type="molecule type" value="Genomic_DNA"/>
</dbReference>
<keyword evidence="1" id="KW-1133">Transmembrane helix</keyword>
<evidence type="ECO:0000256" key="1">
    <source>
        <dbReference type="SAM" id="Phobius"/>
    </source>
</evidence>
<keyword evidence="1" id="KW-0812">Transmembrane</keyword>
<name>A0A6J4PYS3_9ACTN</name>
<evidence type="ECO:0000313" key="2">
    <source>
        <dbReference type="EMBL" id="CAA9423098.1"/>
    </source>
</evidence>
<sequence length="153" mass="16023">MTQEKRPQKRGSGFLRLFERGVDTATRNNVTAYGYSVSITAAFALLQTSRTDTGVLEIFVFALGAVIAFALIAAAASGFFQEELEDQPSNVKALAGALSFFSVGLALGVAYVVGILIQGTLAWPVSAFLTTVVYVGAVGVELAVAHRICGSGE</sequence>
<feature type="transmembrane region" description="Helical" evidence="1">
    <location>
        <begin position="93"/>
        <end position="117"/>
    </location>
</feature>
<organism evidence="2">
    <name type="scientific">uncultured Rubrobacteraceae bacterium</name>
    <dbReference type="NCBI Taxonomy" id="349277"/>
    <lineage>
        <taxon>Bacteria</taxon>
        <taxon>Bacillati</taxon>
        <taxon>Actinomycetota</taxon>
        <taxon>Rubrobacteria</taxon>
        <taxon>Rubrobacterales</taxon>
        <taxon>Rubrobacteraceae</taxon>
        <taxon>environmental samples</taxon>
    </lineage>
</organism>
<reference evidence="2" key="1">
    <citation type="submission" date="2020-02" db="EMBL/GenBank/DDBJ databases">
        <authorList>
            <person name="Meier V. D."/>
        </authorList>
    </citation>
    <scope>NUCLEOTIDE SEQUENCE</scope>
    <source>
        <strain evidence="2">AVDCRST_MAG37</strain>
    </source>
</reference>
<proteinExistence type="predicted"/>
<dbReference type="AlphaFoldDB" id="A0A6J4PYS3"/>
<feature type="transmembrane region" description="Helical" evidence="1">
    <location>
        <begin position="123"/>
        <end position="144"/>
    </location>
</feature>